<organism evidence="2 3">
    <name type="scientific">Methanothrix harundinacea (strain 6Ac)</name>
    <name type="common">Methanosaeta harundinacea</name>
    <dbReference type="NCBI Taxonomy" id="1110509"/>
    <lineage>
        <taxon>Archaea</taxon>
        <taxon>Methanobacteriati</taxon>
        <taxon>Methanobacteriota</taxon>
        <taxon>Stenosarchaea group</taxon>
        <taxon>Methanomicrobia</taxon>
        <taxon>Methanotrichales</taxon>
        <taxon>Methanotrichaceae</taxon>
        <taxon>Methanothrix</taxon>
    </lineage>
</organism>
<evidence type="ECO:0000313" key="2">
    <source>
        <dbReference type="EMBL" id="AET64923.1"/>
    </source>
</evidence>
<protein>
    <submittedName>
        <fullName evidence="2">Uncharacterized protein</fullName>
    </submittedName>
</protein>
<feature type="transmembrane region" description="Helical" evidence="1">
    <location>
        <begin position="262"/>
        <end position="284"/>
    </location>
</feature>
<dbReference type="GeneID" id="12510731"/>
<keyword evidence="1" id="KW-1133">Transmembrane helix</keyword>
<dbReference type="Proteomes" id="UP000005877">
    <property type="component" value="Chromosome"/>
</dbReference>
<dbReference type="STRING" id="1110509.Mhar_1562"/>
<dbReference type="PATRIC" id="fig|1110509.7.peg.1740"/>
<gene>
    <name evidence="2" type="ordered locus">Mhar_1562</name>
</gene>
<dbReference type="KEGG" id="mhi:Mhar_1562"/>
<name>G7WP82_METH6</name>
<dbReference type="EMBL" id="CP003117">
    <property type="protein sequence ID" value="AET64923.1"/>
    <property type="molecule type" value="Genomic_DNA"/>
</dbReference>
<feature type="transmembrane region" description="Helical" evidence="1">
    <location>
        <begin position="296"/>
        <end position="316"/>
    </location>
</feature>
<feature type="transmembrane region" description="Helical" evidence="1">
    <location>
        <begin position="7"/>
        <end position="24"/>
    </location>
</feature>
<dbReference type="RefSeq" id="WP_014587107.1">
    <property type="nucleotide sequence ID" value="NC_017527.1"/>
</dbReference>
<proteinExistence type="predicted"/>
<keyword evidence="3" id="KW-1185">Reference proteome</keyword>
<sequence length="358" mass="40216">MAEVSDQLIFWIVVSVRFLLPLAIPRYPLIGILGCMIVDAVDQLVFQLFTNLPLEGYQGYDKSLDIYYLTIAYISTLRNWPNLFAFKLGRILFYHRLAGVALFGLTLYRPLLLIFANVFEYFFIFYEATRLRRDPNRLTEWELIGAAAFILIVIKLPQEFWIHILDMNTLDWIRSNPLALLVLVGWGAGIVMGLWWLLRGVPRAVERPSILDDPKTAPTAGDAPGKNLPQDRLINGALIEKIILISLLSITFAQILPDVRATNLAIAAGVTAIIVINTAVSQGLARRGTEWSSIMAEFLVISAMNLGLVAGAAFLLPSINGSINLDNALFMVLLLTLNITLYDRYRRLHLERFAVGIR</sequence>
<dbReference type="OrthoDB" id="136752at2157"/>
<evidence type="ECO:0000313" key="3">
    <source>
        <dbReference type="Proteomes" id="UP000005877"/>
    </source>
</evidence>
<keyword evidence="1" id="KW-0472">Membrane</keyword>
<reference evidence="2 3" key="1">
    <citation type="journal article" date="2012" name="PLoS ONE">
        <title>The genome characteristics and predicted function of methyl-group oxidation pathway in the obligate aceticlastic methanogens, Methanosaeta spp.</title>
        <authorList>
            <person name="Zhu J."/>
            <person name="Zheng H."/>
            <person name="Ai G."/>
            <person name="Zhang G."/>
            <person name="Liu D."/>
            <person name="Liu X."/>
            <person name="Dong X."/>
        </authorList>
    </citation>
    <scope>NUCLEOTIDE SEQUENCE [LARGE SCALE GENOMIC DNA]</scope>
    <source>
        <strain evidence="2 3">6Ac</strain>
    </source>
</reference>
<keyword evidence="1" id="KW-0812">Transmembrane</keyword>
<feature type="transmembrane region" description="Helical" evidence="1">
    <location>
        <begin position="238"/>
        <end position="256"/>
    </location>
</feature>
<evidence type="ECO:0000256" key="1">
    <source>
        <dbReference type="SAM" id="Phobius"/>
    </source>
</evidence>
<feature type="transmembrane region" description="Helical" evidence="1">
    <location>
        <begin position="328"/>
        <end position="345"/>
    </location>
</feature>
<accession>G7WP82</accession>
<dbReference type="AlphaFoldDB" id="G7WP82"/>
<feature type="transmembrane region" description="Helical" evidence="1">
    <location>
        <begin position="178"/>
        <end position="198"/>
    </location>
</feature>
<feature type="transmembrane region" description="Helical" evidence="1">
    <location>
        <begin position="138"/>
        <end position="158"/>
    </location>
</feature>
<dbReference type="HOGENOM" id="CLU_777583_0_0_2"/>
<feature type="transmembrane region" description="Helical" evidence="1">
    <location>
        <begin position="106"/>
        <end position="126"/>
    </location>
</feature>